<protein>
    <submittedName>
        <fullName evidence="6">Tyrosine-type recombinase/integrase</fullName>
    </submittedName>
</protein>
<dbReference type="InterPro" id="IPR011010">
    <property type="entry name" value="DNA_brk_join_enz"/>
</dbReference>
<gene>
    <name evidence="6" type="ORF">HKB35_18150</name>
</gene>
<evidence type="ECO:0000256" key="4">
    <source>
        <dbReference type="ARBA" id="ARBA00023172"/>
    </source>
</evidence>
<dbReference type="GO" id="GO:0015074">
    <property type="term" value="P:DNA integration"/>
    <property type="evidence" value="ECO:0007669"/>
    <property type="project" value="UniProtKB-KW"/>
</dbReference>
<dbReference type="AlphaFoldDB" id="A0A7Y0MYA4"/>
<reference evidence="6 7" key="1">
    <citation type="submission" date="2020-04" db="EMBL/GenBank/DDBJ databases">
        <title>Whole-genome sequencing of Vibrio spp. from China reveals different genetic environments of blaCTX-M-14 among diverse lineages.</title>
        <authorList>
            <person name="Zheng Z."/>
            <person name="Ye L."/>
            <person name="Chen S."/>
        </authorList>
    </citation>
    <scope>NUCLEOTIDE SEQUENCE [LARGE SCALE GENOMIC DNA]</scope>
    <source>
        <strain evidence="6 7">Vb1636</strain>
    </source>
</reference>
<dbReference type="PANTHER" id="PTHR30349">
    <property type="entry name" value="PHAGE INTEGRASE-RELATED"/>
    <property type="match status" value="1"/>
</dbReference>
<dbReference type="GO" id="GO:0003677">
    <property type="term" value="F:DNA binding"/>
    <property type="evidence" value="ECO:0007669"/>
    <property type="project" value="UniProtKB-KW"/>
</dbReference>
<dbReference type="Gene3D" id="1.10.443.10">
    <property type="entry name" value="Intergrase catalytic core"/>
    <property type="match status" value="1"/>
</dbReference>
<evidence type="ECO:0000256" key="2">
    <source>
        <dbReference type="ARBA" id="ARBA00022908"/>
    </source>
</evidence>
<comment type="caution">
    <text evidence="6">The sequence shown here is derived from an EMBL/GenBank/DDBJ whole genome shotgun (WGS) entry which is preliminary data.</text>
</comment>
<sequence>MAAFPARNLDELEKIIRLMDDINPLISMMIEMEVRTGLRYCDISKLKFSDVMINGVIRSSFTIVQSKGFKGRMTRGKSEKAAKEAARITIHVNAELEELIKRIYLHNGHNELMFQSNHHLAKKGNAISIQYINRAYKRIAMELRLPYQLSTHSMRKMYAMLLLEKKASLKVIKDALGHSSVAVTDHYLRTFHDEAKEYTTGISLKPKAE</sequence>
<dbReference type="InterPro" id="IPR002104">
    <property type="entry name" value="Integrase_catalytic"/>
</dbReference>
<dbReference type="EMBL" id="JABCMA010000025">
    <property type="protein sequence ID" value="NMR75540.1"/>
    <property type="molecule type" value="Genomic_DNA"/>
</dbReference>
<feature type="domain" description="Tyr recombinase" evidence="5">
    <location>
        <begin position="2"/>
        <end position="200"/>
    </location>
</feature>
<keyword evidence="2" id="KW-0229">DNA integration</keyword>
<dbReference type="Pfam" id="PF00589">
    <property type="entry name" value="Phage_integrase"/>
    <property type="match status" value="1"/>
</dbReference>
<dbReference type="PANTHER" id="PTHR30349:SF41">
    <property type="entry name" value="INTEGRASE_RECOMBINASE PROTEIN MJ0367-RELATED"/>
    <property type="match status" value="1"/>
</dbReference>
<proteinExistence type="inferred from homology"/>
<dbReference type="SUPFAM" id="SSF56349">
    <property type="entry name" value="DNA breaking-rejoining enzymes"/>
    <property type="match status" value="1"/>
</dbReference>
<evidence type="ECO:0000313" key="7">
    <source>
        <dbReference type="Proteomes" id="UP000565155"/>
    </source>
</evidence>
<evidence type="ECO:0000259" key="5">
    <source>
        <dbReference type="PROSITE" id="PS51898"/>
    </source>
</evidence>
<evidence type="ECO:0000256" key="3">
    <source>
        <dbReference type="ARBA" id="ARBA00023125"/>
    </source>
</evidence>
<comment type="similarity">
    <text evidence="1">Belongs to the 'phage' integrase family.</text>
</comment>
<dbReference type="GO" id="GO:0006310">
    <property type="term" value="P:DNA recombination"/>
    <property type="evidence" value="ECO:0007669"/>
    <property type="project" value="UniProtKB-KW"/>
</dbReference>
<evidence type="ECO:0000256" key="1">
    <source>
        <dbReference type="ARBA" id="ARBA00008857"/>
    </source>
</evidence>
<dbReference type="InterPro" id="IPR013762">
    <property type="entry name" value="Integrase-like_cat_sf"/>
</dbReference>
<evidence type="ECO:0000313" key="6">
    <source>
        <dbReference type="EMBL" id="NMR75540.1"/>
    </source>
</evidence>
<accession>A0A7Y0MYA4</accession>
<dbReference type="RefSeq" id="WP_169628915.1">
    <property type="nucleotide sequence ID" value="NZ_JABCMA010000025.1"/>
</dbReference>
<keyword evidence="3" id="KW-0238">DNA-binding</keyword>
<organism evidence="6 7">
    <name type="scientific">Vibrio alginolyticus</name>
    <dbReference type="NCBI Taxonomy" id="663"/>
    <lineage>
        <taxon>Bacteria</taxon>
        <taxon>Pseudomonadati</taxon>
        <taxon>Pseudomonadota</taxon>
        <taxon>Gammaproteobacteria</taxon>
        <taxon>Vibrionales</taxon>
        <taxon>Vibrionaceae</taxon>
        <taxon>Vibrio</taxon>
    </lineage>
</organism>
<dbReference type="InterPro" id="IPR050090">
    <property type="entry name" value="Tyrosine_recombinase_XerCD"/>
</dbReference>
<dbReference type="PROSITE" id="PS51898">
    <property type="entry name" value="TYR_RECOMBINASE"/>
    <property type="match status" value="1"/>
</dbReference>
<name>A0A7Y0MYA4_VIBAL</name>
<keyword evidence="4" id="KW-0233">DNA recombination</keyword>
<dbReference type="Proteomes" id="UP000565155">
    <property type="component" value="Unassembled WGS sequence"/>
</dbReference>